<feature type="transmembrane region" description="Helical" evidence="6">
    <location>
        <begin position="220"/>
        <end position="243"/>
    </location>
</feature>
<comment type="subcellular location">
    <subcellularLocation>
        <location evidence="1">Membrane</location>
        <topology evidence="1">Multi-pass membrane protein</topology>
    </subcellularLocation>
</comment>
<dbReference type="InterPro" id="IPR025554">
    <property type="entry name" value="DUF4140"/>
</dbReference>
<evidence type="ECO:0000256" key="4">
    <source>
        <dbReference type="ARBA" id="ARBA00023136"/>
    </source>
</evidence>
<dbReference type="Pfam" id="PF13600">
    <property type="entry name" value="DUF4140"/>
    <property type="match status" value="1"/>
</dbReference>
<dbReference type="EMBL" id="SEKV01000557">
    <property type="protein sequence ID" value="TFY55828.1"/>
    <property type="molecule type" value="Genomic_DNA"/>
</dbReference>
<sequence>MCSLSLQGWSHSQLPLRSSVEVFTQLSCNAIYGHHSYNHTSENTNTILPTIYSRDPTHIESSIFALDGMSLASSILTDHRPITFVTQPDDDEDDDERDPRTLPSKRCSQDAAVQKGAARLQTIMTFTAGVLSALTTGWWGHFGEMRGRTKVLSAATLGLFLTDLTFILVSTPHSIFAAHGHKLLVISPMVEGLLGGWQTLMAAVNAYVSDCTSDGSRAHIFSRFLGISFFGFALGPAVGAYFIRHPFVVGPLPSPSAHGTTQNVTTVFYIAALCSLINLMLALFVFPEPTKKAKISAETQALPEGEGSTPLSPGKQGHMAGFLGPFKLVAPRVVQNPDGTSRKDWRITLIATSLLVYALSTGIFQIKYLYAVHVYGWDAEQLSYYISAMGGCRTLYLLVLMPVAIYFFKPKPKVSPQASAAPTVKGKKPPQTPAQIAAEMRFDFGLLRTSLVIDLMSHVLVSLSSPDSSSTAFTMFTSLSSFGAGVDPALQSLALCIMQANGEDNRGQLFGLFAMLRTIGQMIIGPLIFGLIYAETVATFPKAIFIAAGSFAFAAFIFLSLIRPDAGIKSIKAVTVYRKAAEVVRTFTLDLQPGRITAHVTQLSSSIDDKSLRVSHLSGSTRVLDVQYTVAASNAVMPVDDSDARHALLLRKRELEDERKVQDQGLSLFVDYARTLNSAHTAPGDAVNFLDAFMAGRRSTVASIRKLDDEIAEIDRALNAENNKSTGKGGTDGRVTIDILASEACSVELSITYKVDAAGWKPYYELHATTVKGQPASTVSLHYNVRVKQTSGEDWTDANFVFVSADEPSQGVDADVPSLAARKAKCIPLFGGYGDVSATSGAAPAGGSSFDSSPNRGLIGAPFAAPSGGGGLFGSTGSTSGFGAFGTVANAIAQQHEGGNDPPPARAA</sequence>
<dbReference type="GO" id="GO:0022857">
    <property type="term" value="F:transmembrane transporter activity"/>
    <property type="evidence" value="ECO:0007669"/>
    <property type="project" value="InterPro"/>
</dbReference>
<evidence type="ECO:0000256" key="1">
    <source>
        <dbReference type="ARBA" id="ARBA00004141"/>
    </source>
</evidence>
<evidence type="ECO:0000259" key="7">
    <source>
        <dbReference type="Pfam" id="PF13598"/>
    </source>
</evidence>
<feature type="transmembrane region" description="Helical" evidence="6">
    <location>
        <begin position="151"/>
        <end position="171"/>
    </location>
</feature>
<proteinExistence type="predicted"/>
<keyword evidence="3 6" id="KW-1133">Transmembrane helix</keyword>
<reference evidence="9 10" key="1">
    <citation type="submission" date="2019-01" db="EMBL/GenBank/DDBJ databases">
        <title>Genome sequencing of the rare red list fungi Fomitopsis rosea.</title>
        <authorList>
            <person name="Buettner E."/>
            <person name="Kellner H."/>
        </authorList>
    </citation>
    <scope>NUCLEOTIDE SEQUENCE [LARGE SCALE GENOMIC DNA]</scope>
    <source>
        <strain evidence="9 10">DSM 105464</strain>
    </source>
</reference>
<feature type="region of interest" description="Disordered" evidence="5">
    <location>
        <begin position="83"/>
        <end position="106"/>
    </location>
</feature>
<accession>A0A4Y9Y1N5</accession>
<feature type="transmembrane region" description="Helical" evidence="6">
    <location>
        <begin position="382"/>
        <end position="408"/>
    </location>
</feature>
<evidence type="ECO:0000313" key="9">
    <source>
        <dbReference type="EMBL" id="TFY55828.1"/>
    </source>
</evidence>
<protein>
    <recommendedName>
        <fullName evidence="11">MFS transporter</fullName>
    </recommendedName>
</protein>
<dbReference type="Gene3D" id="1.20.1250.20">
    <property type="entry name" value="MFS general substrate transporter like domains"/>
    <property type="match status" value="1"/>
</dbReference>
<evidence type="ECO:0000259" key="8">
    <source>
        <dbReference type="Pfam" id="PF13600"/>
    </source>
</evidence>
<feature type="transmembrane region" description="Helical" evidence="6">
    <location>
        <begin position="263"/>
        <end position="286"/>
    </location>
</feature>
<dbReference type="PANTHER" id="PTHR23507:SF1">
    <property type="entry name" value="FI18259P1-RELATED"/>
    <property type="match status" value="1"/>
</dbReference>
<dbReference type="InterPro" id="IPR036259">
    <property type="entry name" value="MFS_trans_sf"/>
</dbReference>
<dbReference type="SUPFAM" id="SSF103473">
    <property type="entry name" value="MFS general substrate transporter"/>
    <property type="match status" value="1"/>
</dbReference>
<organism evidence="9 10">
    <name type="scientific">Rhodofomes roseus</name>
    <dbReference type="NCBI Taxonomy" id="34475"/>
    <lineage>
        <taxon>Eukaryota</taxon>
        <taxon>Fungi</taxon>
        <taxon>Dikarya</taxon>
        <taxon>Basidiomycota</taxon>
        <taxon>Agaricomycotina</taxon>
        <taxon>Agaricomycetes</taxon>
        <taxon>Polyporales</taxon>
        <taxon>Rhodofomes</taxon>
    </lineage>
</organism>
<evidence type="ECO:0000256" key="3">
    <source>
        <dbReference type="ARBA" id="ARBA00022989"/>
    </source>
</evidence>
<keyword evidence="2 6" id="KW-0812">Transmembrane</keyword>
<feature type="transmembrane region" description="Helical" evidence="6">
    <location>
        <begin position="347"/>
        <end position="370"/>
    </location>
</feature>
<feature type="transmembrane region" description="Helical" evidence="6">
    <location>
        <begin position="120"/>
        <end position="139"/>
    </location>
</feature>
<evidence type="ECO:0000256" key="2">
    <source>
        <dbReference type="ARBA" id="ARBA00022692"/>
    </source>
</evidence>
<feature type="domain" description="DUF4140" evidence="8">
    <location>
        <begin position="574"/>
        <end position="661"/>
    </location>
</feature>
<evidence type="ECO:0000313" key="10">
    <source>
        <dbReference type="Proteomes" id="UP000298390"/>
    </source>
</evidence>
<dbReference type="Pfam" id="PF13598">
    <property type="entry name" value="DUF4139"/>
    <property type="match status" value="1"/>
</dbReference>
<keyword evidence="4 6" id="KW-0472">Membrane</keyword>
<comment type="caution">
    <text evidence="9">The sequence shown here is derived from an EMBL/GenBank/DDBJ whole genome shotgun (WGS) entry which is preliminary data.</text>
</comment>
<dbReference type="InterPro" id="IPR037291">
    <property type="entry name" value="DUF4139"/>
</dbReference>
<name>A0A4Y9Y1N5_9APHY</name>
<dbReference type="InterPro" id="IPR011701">
    <property type="entry name" value="MFS"/>
</dbReference>
<feature type="transmembrane region" description="Helical" evidence="6">
    <location>
        <begin position="183"/>
        <end position="208"/>
    </location>
</feature>
<dbReference type="Pfam" id="PF07690">
    <property type="entry name" value="MFS_1"/>
    <property type="match status" value="1"/>
</dbReference>
<dbReference type="GO" id="GO:0016020">
    <property type="term" value="C:membrane"/>
    <property type="evidence" value="ECO:0007669"/>
    <property type="project" value="UniProtKB-SubCell"/>
</dbReference>
<gene>
    <name evidence="9" type="ORF">EVJ58_g7997</name>
</gene>
<feature type="transmembrane region" description="Helical" evidence="6">
    <location>
        <begin position="509"/>
        <end position="534"/>
    </location>
</feature>
<dbReference type="PANTHER" id="PTHR23507">
    <property type="entry name" value="ZGC:174356"/>
    <property type="match status" value="1"/>
</dbReference>
<dbReference type="AlphaFoldDB" id="A0A4Y9Y1N5"/>
<feature type="domain" description="DUF4139" evidence="7">
    <location>
        <begin position="749"/>
        <end position="818"/>
    </location>
</feature>
<evidence type="ECO:0000256" key="5">
    <source>
        <dbReference type="SAM" id="MobiDB-lite"/>
    </source>
</evidence>
<evidence type="ECO:0000256" key="6">
    <source>
        <dbReference type="SAM" id="Phobius"/>
    </source>
</evidence>
<dbReference type="Proteomes" id="UP000298390">
    <property type="component" value="Unassembled WGS sequence"/>
</dbReference>
<feature type="non-terminal residue" evidence="9">
    <location>
        <position position="908"/>
    </location>
</feature>
<evidence type="ECO:0008006" key="11">
    <source>
        <dbReference type="Google" id="ProtNLM"/>
    </source>
</evidence>
<feature type="transmembrane region" description="Helical" evidence="6">
    <location>
        <begin position="540"/>
        <end position="562"/>
    </location>
</feature>